<evidence type="ECO:0000313" key="10">
    <source>
        <dbReference type="Proteomes" id="UP001219297"/>
    </source>
</evidence>
<feature type="active site" description="Nucleophile" evidence="5">
    <location>
        <position position="54"/>
    </location>
</feature>
<comment type="function">
    <text evidence="5">Responsible for synthesis of pseudouridine from uracil-55 in the psi GC loop of transfer RNAs.</text>
</comment>
<accession>A0ABT5V7P4</accession>
<dbReference type="CDD" id="cd02573">
    <property type="entry name" value="PseudoU_synth_EcTruB"/>
    <property type="match status" value="1"/>
</dbReference>
<dbReference type="Pfam" id="PF01509">
    <property type="entry name" value="TruB_N"/>
    <property type="match status" value="1"/>
</dbReference>
<dbReference type="EC" id="5.4.99.25" evidence="5"/>
<evidence type="ECO:0000256" key="6">
    <source>
        <dbReference type="SAM" id="MobiDB-lite"/>
    </source>
</evidence>
<keyword evidence="3 5" id="KW-0819">tRNA processing</keyword>
<feature type="domain" description="tRNA pseudouridylate synthase B C-terminal" evidence="8">
    <location>
        <begin position="220"/>
        <end position="262"/>
    </location>
</feature>
<dbReference type="SUPFAM" id="SSF55120">
    <property type="entry name" value="Pseudouridine synthase"/>
    <property type="match status" value="1"/>
</dbReference>
<feature type="region of interest" description="Disordered" evidence="6">
    <location>
        <begin position="306"/>
        <end position="331"/>
    </location>
</feature>
<comment type="similarity">
    <text evidence="2 5">Belongs to the pseudouridine synthase TruB family. Type 1 subfamily.</text>
</comment>
<dbReference type="Proteomes" id="UP001219297">
    <property type="component" value="Unassembled WGS sequence"/>
</dbReference>
<keyword evidence="10" id="KW-1185">Reference proteome</keyword>
<dbReference type="Gene3D" id="3.30.2350.10">
    <property type="entry name" value="Pseudouridine synthase"/>
    <property type="match status" value="1"/>
</dbReference>
<evidence type="ECO:0000259" key="7">
    <source>
        <dbReference type="Pfam" id="PF01509"/>
    </source>
</evidence>
<dbReference type="InterPro" id="IPR014780">
    <property type="entry name" value="tRNA_psdUridine_synth_TruB"/>
</dbReference>
<dbReference type="GeneID" id="83608200"/>
<organism evidence="9 10">
    <name type="scientific">Actinotignum sanguinis</name>
    <dbReference type="NCBI Taxonomy" id="1445614"/>
    <lineage>
        <taxon>Bacteria</taxon>
        <taxon>Bacillati</taxon>
        <taxon>Actinomycetota</taxon>
        <taxon>Actinomycetes</taxon>
        <taxon>Actinomycetales</taxon>
        <taxon>Actinomycetaceae</taxon>
        <taxon>Actinotignum</taxon>
    </lineage>
</organism>
<evidence type="ECO:0000256" key="2">
    <source>
        <dbReference type="ARBA" id="ARBA00005642"/>
    </source>
</evidence>
<dbReference type="Pfam" id="PF16198">
    <property type="entry name" value="TruB_C_2"/>
    <property type="match status" value="1"/>
</dbReference>
<dbReference type="PANTHER" id="PTHR13767:SF2">
    <property type="entry name" value="PSEUDOURIDYLATE SYNTHASE TRUB1"/>
    <property type="match status" value="1"/>
</dbReference>
<keyword evidence="4 5" id="KW-0413">Isomerase</keyword>
<dbReference type="InterPro" id="IPR002501">
    <property type="entry name" value="PsdUridine_synth_N"/>
</dbReference>
<dbReference type="NCBIfam" id="TIGR00431">
    <property type="entry name" value="TruB"/>
    <property type="match status" value="1"/>
</dbReference>
<evidence type="ECO:0000256" key="4">
    <source>
        <dbReference type="ARBA" id="ARBA00023235"/>
    </source>
</evidence>
<dbReference type="InterPro" id="IPR032819">
    <property type="entry name" value="TruB_C"/>
</dbReference>
<evidence type="ECO:0000256" key="3">
    <source>
        <dbReference type="ARBA" id="ARBA00022694"/>
    </source>
</evidence>
<name>A0ABT5V7P4_9ACTO</name>
<comment type="catalytic activity">
    <reaction evidence="1 5">
        <text>uridine(55) in tRNA = pseudouridine(55) in tRNA</text>
        <dbReference type="Rhea" id="RHEA:42532"/>
        <dbReference type="Rhea" id="RHEA-COMP:10101"/>
        <dbReference type="Rhea" id="RHEA-COMP:10102"/>
        <dbReference type="ChEBI" id="CHEBI:65314"/>
        <dbReference type="ChEBI" id="CHEBI:65315"/>
        <dbReference type="EC" id="5.4.99.25"/>
    </reaction>
</comment>
<feature type="compositionally biased region" description="Basic and acidic residues" evidence="6">
    <location>
        <begin position="321"/>
        <end position="330"/>
    </location>
</feature>
<evidence type="ECO:0000256" key="1">
    <source>
        <dbReference type="ARBA" id="ARBA00000385"/>
    </source>
</evidence>
<dbReference type="RefSeq" id="WP_274733148.1">
    <property type="nucleotide sequence ID" value="NZ_CAMXYX010000008.1"/>
</dbReference>
<evidence type="ECO:0000256" key="5">
    <source>
        <dbReference type="HAMAP-Rule" id="MF_01080"/>
    </source>
</evidence>
<dbReference type="GO" id="GO:0160148">
    <property type="term" value="F:tRNA pseudouridine(55) synthase activity"/>
    <property type="evidence" value="ECO:0007669"/>
    <property type="project" value="UniProtKB-EC"/>
</dbReference>
<evidence type="ECO:0000313" key="9">
    <source>
        <dbReference type="EMBL" id="MDE1656191.1"/>
    </source>
</evidence>
<feature type="domain" description="Pseudouridine synthase II N-terminal" evidence="7">
    <location>
        <begin position="39"/>
        <end position="166"/>
    </location>
</feature>
<proteinExistence type="inferred from homology"/>
<dbReference type="PANTHER" id="PTHR13767">
    <property type="entry name" value="TRNA-PSEUDOURIDINE SYNTHASE"/>
    <property type="match status" value="1"/>
</dbReference>
<sequence>MRQNPWPELPRAQHPAPSGVLVIDKPAGVTSHDVVAALRRLCATRKVGHAGTLDPMATGVLVVGVGAGTRLLTYLSGADKDYRSTFTLGIGSDTEDCTGTVTSTPGFSGTTAQLDAALSSLQGDISQVPSAYSAKKIAGKRAYDLARAGQKVALEAVPVHIARLERSGELRWRHVEIGSIAALDGAALGDGMHEVEARAPSVSVADVDVEVSCSSGTYVRALARDTGIALGSAALMSALRRTRVGGFSQAEAVSIAELAQLVESGAQPPVIPLAQVAVRALPTVQIDLAEAESVRHGQFLQARGREVTPAGGTVPEDELAPEVHADDSRAGSEAGTVALLRGDDLVAVARRHGDTFRPATVFPLGV</sequence>
<comment type="caution">
    <text evidence="9">The sequence shown here is derived from an EMBL/GenBank/DDBJ whole genome shotgun (WGS) entry which is preliminary data.</text>
</comment>
<dbReference type="InterPro" id="IPR020103">
    <property type="entry name" value="PsdUridine_synth_cat_dom_sf"/>
</dbReference>
<dbReference type="EMBL" id="JARBHI010000007">
    <property type="protein sequence ID" value="MDE1656191.1"/>
    <property type="molecule type" value="Genomic_DNA"/>
</dbReference>
<evidence type="ECO:0000259" key="8">
    <source>
        <dbReference type="Pfam" id="PF16198"/>
    </source>
</evidence>
<reference evidence="9 10" key="1">
    <citation type="submission" date="2023-02" db="EMBL/GenBank/DDBJ databases">
        <title>Defining the Infant Male Urobiome and Moving Towards Mechanisms in Urobiome Research.</title>
        <authorList>
            <person name="Reasoner S."/>
            <person name="Flores V."/>
            <person name="Van Horn G."/>
            <person name="Morales G."/>
            <person name="Peard L."/>
            <person name="Abelson B."/>
            <person name="Manuel C."/>
            <person name="Lee J."/>
            <person name="Baker B."/>
            <person name="Williams T."/>
            <person name="Schmitz J."/>
            <person name="Clayton D."/>
            <person name="Hadjifrangiskou M."/>
        </authorList>
    </citation>
    <scope>NUCLEOTIDE SEQUENCE [LARGE SCALE GENOMIC DNA]</scope>
    <source>
        <strain evidence="9 10">AS1053</strain>
    </source>
</reference>
<dbReference type="HAMAP" id="MF_01080">
    <property type="entry name" value="TruB_bact"/>
    <property type="match status" value="1"/>
</dbReference>
<protein>
    <recommendedName>
        <fullName evidence="5">tRNA pseudouridine synthase B</fullName>
        <ecNumber evidence="5">5.4.99.25</ecNumber>
    </recommendedName>
    <alternativeName>
        <fullName evidence="5">tRNA pseudouridine(55) synthase</fullName>
        <shortName evidence="5">Psi55 synthase</shortName>
    </alternativeName>
    <alternativeName>
        <fullName evidence="5">tRNA pseudouridylate synthase</fullName>
    </alternativeName>
    <alternativeName>
        <fullName evidence="5">tRNA-uridine isomerase</fullName>
    </alternativeName>
</protein>
<gene>
    <name evidence="5 9" type="primary">truB</name>
    <name evidence="9" type="ORF">PWJ81_03815</name>
</gene>